<feature type="domain" description="Polysaccharide pyruvyl transferase" evidence="1">
    <location>
        <begin position="12"/>
        <end position="188"/>
    </location>
</feature>
<evidence type="ECO:0000313" key="2">
    <source>
        <dbReference type="EMBL" id="PME27112.1"/>
    </source>
</evidence>
<dbReference type="GO" id="GO:0016740">
    <property type="term" value="F:transferase activity"/>
    <property type="evidence" value="ECO:0007669"/>
    <property type="project" value="UniProtKB-KW"/>
</dbReference>
<protein>
    <submittedName>
        <fullName evidence="2">Pyruvyl transferase</fullName>
    </submittedName>
</protein>
<dbReference type="EMBL" id="MCSB01000024">
    <property type="protein sequence ID" value="PME27112.1"/>
    <property type="molecule type" value="Genomic_DNA"/>
</dbReference>
<dbReference type="InterPro" id="IPR007345">
    <property type="entry name" value="Polysacch_pyruvyl_Trfase"/>
</dbReference>
<proteinExistence type="predicted"/>
<name>A0AA45A864_9VIBR</name>
<keyword evidence="3" id="KW-1185">Reference proteome</keyword>
<sequence>MKLTYYKGDVPNFGDDLNKIMWNRLVETGFFDEDESTLFIGIGSIIWDSFPKEANKIVVGSGYGGYTALPDVHDGSWSFSFVRGPRTAHALNLEADKVVTDSAILTHFLGLEQQSKKYKIGFMPHFQSIPRGNWETVCQVAGIKFIDPTSKDVEKTLREIQQTELLITEAMHGAILADTLRTPWVALEPMQPNHRNKWYDWSESLCIDLKFVHMPFSNVKEFYARIIGRSGVGERSIKLGQKLSFSEPLFAEYAARKLLKIAQIEGQLSADSVFTSKANQALECLAKINGVNIKV</sequence>
<keyword evidence="2" id="KW-0808">Transferase</keyword>
<dbReference type="RefSeq" id="WP_102296303.1">
    <property type="nucleotide sequence ID" value="NZ_JAAHTI010000001.1"/>
</dbReference>
<comment type="caution">
    <text evidence="2">The sequence shown here is derived from an EMBL/GenBank/DDBJ whole genome shotgun (WGS) entry which is preliminary data.</text>
</comment>
<organism evidence="2 3">
    <name type="scientific">Vibrio lentus</name>
    <dbReference type="NCBI Taxonomy" id="136468"/>
    <lineage>
        <taxon>Bacteria</taxon>
        <taxon>Pseudomonadati</taxon>
        <taxon>Pseudomonadota</taxon>
        <taxon>Gammaproteobacteria</taxon>
        <taxon>Vibrionales</taxon>
        <taxon>Vibrionaceae</taxon>
        <taxon>Vibrio</taxon>
    </lineage>
</organism>
<reference evidence="2 3" key="1">
    <citation type="journal article" date="2018" name="Nature">
        <title>A major lineage of non-tailed dsDNA viruses as unrecognized killers of marine bacteria.</title>
        <authorList>
            <person name="Kauffman K.M."/>
            <person name="Hussain F.A."/>
            <person name="Yang J."/>
            <person name="Arevalo P."/>
            <person name="Brown J.M."/>
            <person name="Chang W.K."/>
            <person name="VanInsberghe D."/>
            <person name="Elsherbini J."/>
            <person name="Sharma R.S."/>
            <person name="Cutler M.B."/>
            <person name="Kelly L."/>
            <person name="Polz M.F."/>
        </authorList>
    </citation>
    <scope>NUCLEOTIDE SEQUENCE [LARGE SCALE GENOMIC DNA]</scope>
    <source>
        <strain evidence="2 3">10N.286.55.E1</strain>
    </source>
</reference>
<accession>A0AA45A864</accession>
<evidence type="ECO:0000313" key="3">
    <source>
        <dbReference type="Proteomes" id="UP000239763"/>
    </source>
</evidence>
<evidence type="ECO:0000259" key="1">
    <source>
        <dbReference type="Pfam" id="PF04230"/>
    </source>
</evidence>
<dbReference type="GeneID" id="69649074"/>
<gene>
    <name evidence="2" type="ORF">BCV38_08690</name>
</gene>
<dbReference type="Proteomes" id="UP000239763">
    <property type="component" value="Unassembled WGS sequence"/>
</dbReference>
<dbReference type="AlphaFoldDB" id="A0AA45A864"/>
<dbReference type="Pfam" id="PF04230">
    <property type="entry name" value="PS_pyruv_trans"/>
    <property type="match status" value="1"/>
</dbReference>